<reference evidence="2 3" key="1">
    <citation type="submission" date="2018-03" db="EMBL/GenBank/DDBJ databases">
        <authorList>
            <person name="Guldener U."/>
        </authorList>
    </citation>
    <scope>NUCLEOTIDE SEQUENCE [LARGE SCALE GENOMIC DNA]</scope>
    <source>
        <strain evidence="2 3">DAOM196992</strain>
    </source>
</reference>
<dbReference type="AlphaFoldDB" id="A0A5C3ETU4"/>
<protein>
    <submittedName>
        <fullName evidence="2">Uncharacterized protein</fullName>
    </submittedName>
</protein>
<feature type="compositionally biased region" description="Basic and acidic residues" evidence="1">
    <location>
        <begin position="306"/>
        <end position="330"/>
    </location>
</feature>
<sequence length="330" mass="35766">MHGVCEMAGFCSRRCGHSTPASSHHARLRLRLLAVVGEQRRCGCKHCWPGPLNRACPWSILARRAMPRPAQPGAYEGATPWLAALLAACRLLLAPCFAPRQRCVEAAHAPRSGPATGRPRFSVSVRSRLARGLLSPDRASGQASLASSLPADGESTLMPPCLPVASLAAQLKLTLWRGARRALMAQSALARLESLAFVGRCDAMRCSAASLSPRWPRAGSSSPAECRELCVQDKLSADVSGNARRAAIDHARLLDCCNLESPSRAQLARQGAANKQARTQASRQAMVRGVVTHGAPKRRLWMGSRQAERSWARPRRGRDPEPDARMLRLF</sequence>
<dbReference type="EMBL" id="OOIP01000003">
    <property type="protein sequence ID" value="SPO35774.1"/>
    <property type="molecule type" value="Genomic_DNA"/>
</dbReference>
<evidence type="ECO:0000313" key="2">
    <source>
        <dbReference type="EMBL" id="SPO35774.1"/>
    </source>
</evidence>
<proteinExistence type="predicted"/>
<name>A0A5C3ETU4_9BASI</name>
<keyword evidence="3" id="KW-1185">Reference proteome</keyword>
<accession>A0A5C3ETU4</accession>
<organism evidence="2 3">
    <name type="scientific">Pseudozyma flocculosa</name>
    <dbReference type="NCBI Taxonomy" id="84751"/>
    <lineage>
        <taxon>Eukaryota</taxon>
        <taxon>Fungi</taxon>
        <taxon>Dikarya</taxon>
        <taxon>Basidiomycota</taxon>
        <taxon>Ustilaginomycotina</taxon>
        <taxon>Ustilaginomycetes</taxon>
        <taxon>Ustilaginales</taxon>
        <taxon>Ustilaginaceae</taxon>
        <taxon>Pseudozyma</taxon>
    </lineage>
</organism>
<gene>
    <name evidence="2" type="ORF">PSFLO_01245</name>
</gene>
<evidence type="ECO:0000313" key="3">
    <source>
        <dbReference type="Proteomes" id="UP000323386"/>
    </source>
</evidence>
<feature type="region of interest" description="Disordered" evidence="1">
    <location>
        <begin position="296"/>
        <end position="330"/>
    </location>
</feature>
<evidence type="ECO:0000256" key="1">
    <source>
        <dbReference type="SAM" id="MobiDB-lite"/>
    </source>
</evidence>
<dbReference type="Proteomes" id="UP000323386">
    <property type="component" value="Unassembled WGS sequence"/>
</dbReference>